<evidence type="ECO:0000259" key="7">
    <source>
        <dbReference type="Pfam" id="PF10208"/>
    </source>
</evidence>
<evidence type="ECO:0000256" key="2">
    <source>
        <dbReference type="ARBA" id="ARBA00005617"/>
    </source>
</evidence>
<dbReference type="SUPFAM" id="SSF68906">
    <property type="entry name" value="SAP domain"/>
    <property type="match status" value="1"/>
</dbReference>
<evidence type="ECO:0000256" key="1">
    <source>
        <dbReference type="ARBA" id="ARBA00004613"/>
    </source>
</evidence>
<feature type="domain" description="ARMET C-terminal" evidence="7">
    <location>
        <begin position="209"/>
        <end position="251"/>
    </location>
</feature>
<dbReference type="FunFam" id="1.10.225.10:FF:000003">
    <property type="entry name" value="Mesencephalic astrocyte-derived neurotrophic factor"/>
    <property type="match status" value="1"/>
</dbReference>
<comment type="caution">
    <text evidence="9">The sequence shown here is derived from an EMBL/GenBank/DDBJ whole genome shotgun (WGS) entry which is preliminary data.</text>
</comment>
<evidence type="ECO:0000256" key="6">
    <source>
        <dbReference type="SAM" id="MobiDB-lite"/>
    </source>
</evidence>
<evidence type="ECO:0000256" key="4">
    <source>
        <dbReference type="ARBA" id="ARBA00022729"/>
    </source>
</evidence>
<keyword evidence="5" id="KW-1015">Disulfide bond</keyword>
<evidence type="ECO:0000259" key="8">
    <source>
        <dbReference type="Pfam" id="PF20145"/>
    </source>
</evidence>
<name>A0A4Z2B7I9_9TELE</name>
<dbReference type="Proteomes" id="UP000516260">
    <property type="component" value="Chromosome 5"/>
</dbReference>
<dbReference type="GO" id="GO:0031175">
    <property type="term" value="P:neuron projection development"/>
    <property type="evidence" value="ECO:0007669"/>
    <property type="project" value="TreeGrafter"/>
</dbReference>
<dbReference type="PANTHER" id="PTHR12990:SF10">
    <property type="entry name" value="MESENCEPHALIC ASTROCYTE-DERIVED NEUROTROPHIC FACTOR"/>
    <property type="match status" value="1"/>
</dbReference>
<dbReference type="Gene3D" id="1.10.225.10">
    <property type="entry name" value="Saposin-like"/>
    <property type="match status" value="1"/>
</dbReference>
<dbReference type="InterPro" id="IPR045333">
    <property type="entry name" value="ARMET-like"/>
</dbReference>
<dbReference type="GO" id="GO:0005783">
    <property type="term" value="C:endoplasmic reticulum"/>
    <property type="evidence" value="ECO:0007669"/>
    <property type="project" value="TreeGrafter"/>
</dbReference>
<dbReference type="GO" id="GO:0005615">
    <property type="term" value="C:extracellular space"/>
    <property type="evidence" value="ECO:0007669"/>
    <property type="project" value="TreeGrafter"/>
</dbReference>
<keyword evidence="10" id="KW-1185">Reference proteome</keyword>
<accession>A0A4Z2B7I9</accession>
<feature type="domain" description="ARMET N-terminal" evidence="8">
    <location>
        <begin position="109"/>
        <end position="205"/>
    </location>
</feature>
<dbReference type="InterPro" id="IPR045332">
    <property type="entry name" value="ARMET_N"/>
</dbReference>
<dbReference type="InterPro" id="IPR019345">
    <property type="entry name" value="ARMET_C"/>
</dbReference>
<dbReference type="AlphaFoldDB" id="A0A4Z2B7I9"/>
<dbReference type="Pfam" id="PF20145">
    <property type="entry name" value="ARMET_N"/>
    <property type="match status" value="1"/>
</dbReference>
<dbReference type="Pfam" id="PF10208">
    <property type="entry name" value="ARMET_C"/>
    <property type="match status" value="1"/>
</dbReference>
<keyword evidence="4" id="KW-0732">Signal</keyword>
<feature type="region of interest" description="Disordered" evidence="6">
    <location>
        <begin position="1"/>
        <end position="36"/>
    </location>
</feature>
<keyword evidence="3" id="KW-0964">Secreted</keyword>
<protein>
    <recommendedName>
        <fullName evidence="11">Mesencephalic astrocyte-derived neurotrophic factor</fullName>
    </recommendedName>
</protein>
<evidence type="ECO:0000313" key="10">
    <source>
        <dbReference type="Proteomes" id="UP000516260"/>
    </source>
</evidence>
<dbReference type="PANTHER" id="PTHR12990">
    <property type="entry name" value="ARMET-LIKE PROTEIN"/>
    <property type="match status" value="1"/>
</dbReference>
<comment type="subcellular location">
    <subcellularLocation>
        <location evidence="1">Secreted</location>
    </subcellularLocation>
</comment>
<evidence type="ECO:0008006" key="11">
    <source>
        <dbReference type="Google" id="ProtNLM"/>
    </source>
</evidence>
<evidence type="ECO:0000256" key="5">
    <source>
        <dbReference type="ARBA" id="ARBA00023157"/>
    </source>
</evidence>
<gene>
    <name evidence="9" type="ORF">fugu_004598</name>
</gene>
<dbReference type="FunFam" id="1.10.720.30:FF:000003">
    <property type="entry name" value="Mesencephalic astrocyte-derived neurotrophic factor"/>
    <property type="match status" value="1"/>
</dbReference>
<dbReference type="InterPro" id="IPR036361">
    <property type="entry name" value="SAP_dom_sf"/>
</dbReference>
<dbReference type="Gene3D" id="1.10.720.30">
    <property type="entry name" value="SAP domain"/>
    <property type="match status" value="1"/>
</dbReference>
<evidence type="ECO:0000256" key="3">
    <source>
        <dbReference type="ARBA" id="ARBA00022525"/>
    </source>
</evidence>
<dbReference type="EMBL" id="SWLE01000018">
    <property type="protein sequence ID" value="TNM88344.1"/>
    <property type="molecule type" value="Genomic_DNA"/>
</dbReference>
<proteinExistence type="inferred from homology"/>
<comment type="similarity">
    <text evidence="2">Belongs to the ARMET family.</text>
</comment>
<sequence>MWPNHAAPTGRCSRNVAAPANQKRVRGGDPEALVPPTNGEPAACDVGRAVSRAGTAACTGVCAVGAPQHGLSNRPPGQKPPEMLSVSGLSVALALVLLPASAEALKEGECEVCIAFLGRFYDSLKDNEVAFNNVDIEKALSKSCNDAKGKENRFCYYIGATSDAATKMINEVSKPMSHHVPVEKICEKLKKKDSQICELKYDKQLDLSTVDLKKLKVKDLKKVLEDWGESCKGCAEKSDFIRKITELMPKYAPAAARARTEL</sequence>
<organism evidence="9 10">
    <name type="scientific">Takifugu bimaculatus</name>
    <dbReference type="NCBI Taxonomy" id="433685"/>
    <lineage>
        <taxon>Eukaryota</taxon>
        <taxon>Metazoa</taxon>
        <taxon>Chordata</taxon>
        <taxon>Craniata</taxon>
        <taxon>Vertebrata</taxon>
        <taxon>Euteleostomi</taxon>
        <taxon>Actinopterygii</taxon>
        <taxon>Neopterygii</taxon>
        <taxon>Teleostei</taxon>
        <taxon>Neoteleostei</taxon>
        <taxon>Acanthomorphata</taxon>
        <taxon>Eupercaria</taxon>
        <taxon>Tetraodontiformes</taxon>
        <taxon>Tetradontoidea</taxon>
        <taxon>Tetraodontidae</taxon>
        <taxon>Takifugu</taxon>
    </lineage>
</organism>
<reference evidence="9 10" key="1">
    <citation type="submission" date="2019-04" db="EMBL/GenBank/DDBJ databases">
        <title>The sequence and de novo assembly of Takifugu bimaculatus genome using PacBio and Hi-C technologies.</title>
        <authorList>
            <person name="Xu P."/>
            <person name="Liu B."/>
            <person name="Zhou Z."/>
        </authorList>
    </citation>
    <scope>NUCLEOTIDE SEQUENCE [LARGE SCALE GENOMIC DNA]</scope>
    <source>
        <strain evidence="9">TB-2018</strain>
        <tissue evidence="9">Muscle</tissue>
    </source>
</reference>
<evidence type="ECO:0000313" key="9">
    <source>
        <dbReference type="EMBL" id="TNM88344.1"/>
    </source>
</evidence>
<dbReference type="GO" id="GO:0071542">
    <property type="term" value="P:dopaminergic neuron differentiation"/>
    <property type="evidence" value="ECO:0007669"/>
    <property type="project" value="TreeGrafter"/>
</dbReference>